<dbReference type="EMBL" id="JAVIIP010000003">
    <property type="protein sequence ID" value="MDX8537078.1"/>
    <property type="molecule type" value="Genomic_DNA"/>
</dbReference>
<sequence>MSFNSDTYYANKYSRMAWANLARAREIKQWIANGEYVSEFEASRIETFARLALIDMRLSINSRQLAKLRSRR</sequence>
<keyword evidence="2" id="KW-1185">Reference proteome</keyword>
<evidence type="ECO:0000313" key="1">
    <source>
        <dbReference type="EMBL" id="MDX8537078.1"/>
    </source>
</evidence>
<name>A0ABU5AII5_9HYPH</name>
<comment type="caution">
    <text evidence="1">The sequence shown here is derived from an EMBL/GenBank/DDBJ whole genome shotgun (WGS) entry which is preliminary data.</text>
</comment>
<gene>
    <name evidence="1" type="ORF">RFM23_05500</name>
</gene>
<accession>A0ABU5AII5</accession>
<reference evidence="1 2" key="1">
    <citation type="submission" date="2023-08" db="EMBL/GenBank/DDBJ databases">
        <title>Implementing the SeqCode for naming new Mesorhizobium species isolated from Vachellia karroo root nodules.</title>
        <authorList>
            <person name="Van Lill M."/>
        </authorList>
    </citation>
    <scope>NUCLEOTIDE SEQUENCE [LARGE SCALE GENOMIC DNA]</scope>
    <source>
        <strain evidence="1 2">VK4B</strain>
    </source>
</reference>
<dbReference type="Proteomes" id="UP001276564">
    <property type="component" value="Unassembled WGS sequence"/>
</dbReference>
<proteinExistence type="predicted"/>
<dbReference type="RefSeq" id="WP_320319855.1">
    <property type="nucleotide sequence ID" value="NZ_JAVIIP010000003.1"/>
</dbReference>
<protein>
    <submittedName>
        <fullName evidence="1">Uncharacterized protein</fullName>
    </submittedName>
</protein>
<organism evidence="1 2">
    <name type="scientific">Mesorhizobium abyssinicae</name>
    <dbReference type="NCBI Taxonomy" id="1209958"/>
    <lineage>
        <taxon>Bacteria</taxon>
        <taxon>Pseudomonadati</taxon>
        <taxon>Pseudomonadota</taxon>
        <taxon>Alphaproteobacteria</taxon>
        <taxon>Hyphomicrobiales</taxon>
        <taxon>Phyllobacteriaceae</taxon>
        <taxon>Mesorhizobium</taxon>
    </lineage>
</organism>
<evidence type="ECO:0000313" key="2">
    <source>
        <dbReference type="Proteomes" id="UP001276564"/>
    </source>
</evidence>